<dbReference type="InterPro" id="IPR032567">
    <property type="entry name" value="RTL1-rel"/>
</dbReference>
<reference evidence="2" key="1">
    <citation type="submission" date="2015-07" db="EMBL/GenBank/DDBJ databases">
        <title>Transcriptome Assembly of Anthurium amnicola.</title>
        <authorList>
            <person name="Suzuki J."/>
        </authorList>
    </citation>
    <scope>NUCLEOTIDE SEQUENCE</scope>
</reference>
<accession>A0A1D1Y8R2</accession>
<evidence type="ECO:0000313" key="2">
    <source>
        <dbReference type="EMBL" id="JAT51017.1"/>
    </source>
</evidence>
<dbReference type="Gene3D" id="3.10.10.10">
    <property type="entry name" value="HIV Type 1 Reverse Transcriptase, subunit A, domain 1"/>
    <property type="match status" value="1"/>
</dbReference>
<name>A0A1D1Y8R2_9ARAE</name>
<dbReference type="PANTHER" id="PTHR15503:SF22">
    <property type="entry name" value="TRANSPOSON TY3-I GAG POLYPROTEIN"/>
    <property type="match status" value="1"/>
</dbReference>
<sequence length="383" mass="42487">MRIARIQDAKISARRKVFRSTDPRPPLLPLPQKQSPPVRRFTPEQIADRKRKGLCFSCDDKWVKGHVCNPSKLFVIHLEPVAEQDDEEIADGLDENVLLAPSPEISAQAINGLLSPRTMRVIGKVHGMAVTILIDSGSSHNFIDPKVVQHLGLKLQLHDSLKVMVATGTQLQTQGKCFGLTVSVQQLQLTLDFYVFPLGGCDLVLGDCWLETLGDIVWNFKKKTMRFSYGGCDYVLSGLLNDTLQVVSDKTMAKDLRASSSVYLIQIMSVLPPSHSGSQGQETALSMPPIQTQGFDFSDIVAPQLKNLLEQFQQIFHIPTSLPPLRIHDHGIPLYDEGSIVTVPPYRHSPYHKDIIEETVRVSLQSGLIRPSSSPFSSPVLLV</sequence>
<dbReference type="Gene3D" id="2.40.70.10">
    <property type="entry name" value="Acid Proteases"/>
    <property type="match status" value="1"/>
</dbReference>
<dbReference type="SUPFAM" id="SSF50630">
    <property type="entry name" value="Acid proteases"/>
    <property type="match status" value="1"/>
</dbReference>
<proteinExistence type="predicted"/>
<dbReference type="SUPFAM" id="SSF56672">
    <property type="entry name" value="DNA/RNA polymerases"/>
    <property type="match status" value="1"/>
</dbReference>
<gene>
    <name evidence="2" type="primary">PEG10_1</name>
    <name evidence="2" type="ORF">g.123190</name>
</gene>
<dbReference type="PANTHER" id="PTHR15503">
    <property type="entry name" value="LDOC1 RELATED"/>
    <property type="match status" value="1"/>
</dbReference>
<dbReference type="InterPro" id="IPR021109">
    <property type="entry name" value="Peptidase_aspartic_dom_sf"/>
</dbReference>
<dbReference type="InterPro" id="IPR043502">
    <property type="entry name" value="DNA/RNA_pol_sf"/>
</dbReference>
<feature type="region of interest" description="Disordered" evidence="1">
    <location>
        <begin position="20"/>
        <end position="39"/>
    </location>
</feature>
<dbReference type="AlphaFoldDB" id="A0A1D1Y8R2"/>
<dbReference type="CDD" id="cd00303">
    <property type="entry name" value="retropepsin_like"/>
    <property type="match status" value="1"/>
</dbReference>
<organism evidence="2">
    <name type="scientific">Anthurium amnicola</name>
    <dbReference type="NCBI Taxonomy" id="1678845"/>
    <lineage>
        <taxon>Eukaryota</taxon>
        <taxon>Viridiplantae</taxon>
        <taxon>Streptophyta</taxon>
        <taxon>Embryophyta</taxon>
        <taxon>Tracheophyta</taxon>
        <taxon>Spermatophyta</taxon>
        <taxon>Magnoliopsida</taxon>
        <taxon>Liliopsida</taxon>
        <taxon>Araceae</taxon>
        <taxon>Pothoideae</taxon>
        <taxon>Potheae</taxon>
        <taxon>Anthurium</taxon>
    </lineage>
</organism>
<dbReference type="EMBL" id="GDJX01016919">
    <property type="protein sequence ID" value="JAT51017.1"/>
    <property type="molecule type" value="Transcribed_RNA"/>
</dbReference>
<evidence type="ECO:0000256" key="1">
    <source>
        <dbReference type="SAM" id="MobiDB-lite"/>
    </source>
</evidence>
<feature type="non-terminal residue" evidence="2">
    <location>
        <position position="383"/>
    </location>
</feature>
<protein>
    <submittedName>
        <fullName evidence="2">Retrotransposon-derived protein PEG10</fullName>
    </submittedName>
</protein>
<dbReference type="Pfam" id="PF08284">
    <property type="entry name" value="RVP_2"/>
    <property type="match status" value="1"/>
</dbReference>